<keyword evidence="7" id="KW-1185">Reference proteome</keyword>
<dbReference type="GeneID" id="36586145"/>
<dbReference type="GO" id="GO:0008610">
    <property type="term" value="P:lipid biosynthetic process"/>
    <property type="evidence" value="ECO:0007669"/>
    <property type="project" value="InterPro"/>
</dbReference>
<dbReference type="AlphaFoldDB" id="A0A2J6TCA8"/>
<dbReference type="InParanoid" id="A0A2J6TCA8"/>
<dbReference type="GO" id="GO:0005506">
    <property type="term" value="F:iron ion binding"/>
    <property type="evidence" value="ECO:0007669"/>
    <property type="project" value="InterPro"/>
</dbReference>
<dbReference type="STRING" id="1095630.A0A2J6TCA8"/>
<accession>A0A2J6TCA8</accession>
<dbReference type="GO" id="GO:0016491">
    <property type="term" value="F:oxidoreductase activity"/>
    <property type="evidence" value="ECO:0007669"/>
    <property type="project" value="InterPro"/>
</dbReference>
<keyword evidence="3" id="KW-1133">Transmembrane helix</keyword>
<protein>
    <submittedName>
        <fullName evidence="6">Sterol desaturase</fullName>
    </submittedName>
</protein>
<dbReference type="InterPro" id="IPR050307">
    <property type="entry name" value="Sterol_Desaturase_Related"/>
</dbReference>
<organism evidence="6 7">
    <name type="scientific">Hyaloscypha bicolor E</name>
    <dbReference type="NCBI Taxonomy" id="1095630"/>
    <lineage>
        <taxon>Eukaryota</taxon>
        <taxon>Fungi</taxon>
        <taxon>Dikarya</taxon>
        <taxon>Ascomycota</taxon>
        <taxon>Pezizomycotina</taxon>
        <taxon>Leotiomycetes</taxon>
        <taxon>Helotiales</taxon>
        <taxon>Hyaloscyphaceae</taxon>
        <taxon>Hyaloscypha</taxon>
        <taxon>Hyaloscypha bicolor</taxon>
    </lineage>
</organism>
<evidence type="ECO:0000256" key="4">
    <source>
        <dbReference type="ARBA" id="ARBA00023136"/>
    </source>
</evidence>
<feature type="domain" description="Fatty acid hydroxylase" evidence="5">
    <location>
        <begin position="119"/>
        <end position="241"/>
    </location>
</feature>
<dbReference type="OrthoDB" id="408954at2759"/>
<gene>
    <name evidence="6" type="ORF">K444DRAFT_588656</name>
</gene>
<dbReference type="Proteomes" id="UP000235371">
    <property type="component" value="Unassembled WGS sequence"/>
</dbReference>
<dbReference type="RefSeq" id="XP_024737537.1">
    <property type="nucleotide sequence ID" value="XM_024878068.1"/>
</dbReference>
<dbReference type="InterPro" id="IPR006694">
    <property type="entry name" value="Fatty_acid_hydroxylase"/>
</dbReference>
<keyword evidence="4" id="KW-0472">Membrane</keyword>
<evidence type="ECO:0000313" key="7">
    <source>
        <dbReference type="Proteomes" id="UP000235371"/>
    </source>
</evidence>
<dbReference type="PANTHER" id="PTHR11863">
    <property type="entry name" value="STEROL DESATURASE"/>
    <property type="match status" value="1"/>
</dbReference>
<dbReference type="Pfam" id="PF04116">
    <property type="entry name" value="FA_hydroxylase"/>
    <property type="match status" value="1"/>
</dbReference>
<evidence type="ECO:0000256" key="3">
    <source>
        <dbReference type="ARBA" id="ARBA00022989"/>
    </source>
</evidence>
<reference evidence="6 7" key="1">
    <citation type="submission" date="2016-04" db="EMBL/GenBank/DDBJ databases">
        <title>A degradative enzymes factory behind the ericoid mycorrhizal symbiosis.</title>
        <authorList>
            <consortium name="DOE Joint Genome Institute"/>
            <person name="Martino E."/>
            <person name="Morin E."/>
            <person name="Grelet G."/>
            <person name="Kuo A."/>
            <person name="Kohler A."/>
            <person name="Daghino S."/>
            <person name="Barry K."/>
            <person name="Choi C."/>
            <person name="Cichocki N."/>
            <person name="Clum A."/>
            <person name="Copeland A."/>
            <person name="Hainaut M."/>
            <person name="Haridas S."/>
            <person name="Labutti K."/>
            <person name="Lindquist E."/>
            <person name="Lipzen A."/>
            <person name="Khouja H.-R."/>
            <person name="Murat C."/>
            <person name="Ohm R."/>
            <person name="Olson A."/>
            <person name="Spatafora J."/>
            <person name="Veneault-Fourrey C."/>
            <person name="Henrissat B."/>
            <person name="Grigoriev I."/>
            <person name="Martin F."/>
            <person name="Perotto S."/>
        </authorList>
    </citation>
    <scope>NUCLEOTIDE SEQUENCE [LARGE SCALE GENOMIC DNA]</scope>
    <source>
        <strain evidence="6 7">E</strain>
    </source>
</reference>
<comment type="subcellular location">
    <subcellularLocation>
        <location evidence="1">Membrane</location>
    </subcellularLocation>
</comment>
<evidence type="ECO:0000259" key="5">
    <source>
        <dbReference type="Pfam" id="PF04116"/>
    </source>
</evidence>
<evidence type="ECO:0000256" key="1">
    <source>
        <dbReference type="ARBA" id="ARBA00004370"/>
    </source>
</evidence>
<evidence type="ECO:0000256" key="2">
    <source>
        <dbReference type="ARBA" id="ARBA00022692"/>
    </source>
</evidence>
<evidence type="ECO:0000313" key="6">
    <source>
        <dbReference type="EMBL" id="PMD60633.1"/>
    </source>
</evidence>
<proteinExistence type="predicted"/>
<name>A0A2J6TCA8_9HELO</name>
<dbReference type="GO" id="GO:0016020">
    <property type="term" value="C:membrane"/>
    <property type="evidence" value="ECO:0007669"/>
    <property type="project" value="UniProtKB-SubCell"/>
</dbReference>
<keyword evidence="2" id="KW-0812">Transmembrane</keyword>
<sequence length="251" mass="28677">MATLSNIWQYLIVHYSASVLEFVGTLLIQICFFWLPATVYLTLDYIAPSFSQRHKIQPTPKQPTTAEIRHCALIVLRNQLMSILLHLLLLYLSTTLNSQSSLRVDATLPSLPSFVRDILLSLLIREVLFYYTHRLLHTRPLYARIHKQHHRFTAPVALAAQYAHPIDHLFANVIPIALPPQILRSHILTNWAFLAFELLETTTVHSGYDFLAGSAKKHDLHHEKFLVNFGSLGFLDWVHGTEKLGKKIAAD</sequence>
<dbReference type="EMBL" id="KZ613788">
    <property type="protein sequence ID" value="PMD60633.1"/>
    <property type="molecule type" value="Genomic_DNA"/>
</dbReference>